<gene>
    <name evidence="1" type="ORF">SDC9_106020</name>
</gene>
<protein>
    <submittedName>
        <fullName evidence="1">Uncharacterized protein</fullName>
    </submittedName>
</protein>
<dbReference type="EMBL" id="VSSQ01017161">
    <property type="protein sequence ID" value="MPM59180.1"/>
    <property type="molecule type" value="Genomic_DNA"/>
</dbReference>
<accession>A0A645B159</accession>
<proteinExistence type="predicted"/>
<comment type="caution">
    <text evidence="1">The sequence shown here is derived from an EMBL/GenBank/DDBJ whole genome shotgun (WGS) entry which is preliminary data.</text>
</comment>
<organism evidence="1">
    <name type="scientific">bioreactor metagenome</name>
    <dbReference type="NCBI Taxonomy" id="1076179"/>
    <lineage>
        <taxon>unclassified sequences</taxon>
        <taxon>metagenomes</taxon>
        <taxon>ecological metagenomes</taxon>
    </lineage>
</organism>
<reference evidence="1" key="1">
    <citation type="submission" date="2019-08" db="EMBL/GenBank/DDBJ databases">
        <authorList>
            <person name="Kucharzyk K."/>
            <person name="Murdoch R.W."/>
            <person name="Higgins S."/>
            <person name="Loffler F."/>
        </authorList>
    </citation>
    <scope>NUCLEOTIDE SEQUENCE</scope>
</reference>
<dbReference type="AlphaFoldDB" id="A0A645B159"/>
<evidence type="ECO:0000313" key="1">
    <source>
        <dbReference type="EMBL" id="MPM59180.1"/>
    </source>
</evidence>
<name>A0A645B159_9ZZZZ</name>
<sequence>MLHDADGVGPMIQLVGVGAEAEEALSLFQKTAELCNRPILGFLSPEEGYYPHALFHVLADLATHPYHAKRVFAFNPILHLLFSFDSQTEAYLGERFEHCSFLLCIRWRHAMHHLESSVEGCW</sequence>